<evidence type="ECO:0000313" key="2">
    <source>
        <dbReference type="Proteomes" id="UP001281761"/>
    </source>
</evidence>
<evidence type="ECO:0000313" key="1">
    <source>
        <dbReference type="EMBL" id="KAK2962492.1"/>
    </source>
</evidence>
<reference evidence="1 2" key="1">
    <citation type="journal article" date="2022" name="bioRxiv">
        <title>Genomics of Preaxostyla Flagellates Illuminates Evolutionary Transitions and the Path Towards Mitochondrial Loss.</title>
        <authorList>
            <person name="Novak L.V.F."/>
            <person name="Treitli S.C."/>
            <person name="Pyrih J."/>
            <person name="Halakuc P."/>
            <person name="Pipaliya S.V."/>
            <person name="Vacek V."/>
            <person name="Brzon O."/>
            <person name="Soukal P."/>
            <person name="Eme L."/>
            <person name="Dacks J.B."/>
            <person name="Karnkowska A."/>
            <person name="Elias M."/>
            <person name="Hampl V."/>
        </authorList>
    </citation>
    <scope>NUCLEOTIDE SEQUENCE [LARGE SCALE GENOMIC DNA]</scope>
    <source>
        <strain evidence="1">NAU3</strain>
        <tissue evidence="1">Gut</tissue>
    </source>
</reference>
<gene>
    <name evidence="1" type="ORF">BLNAU_2324</name>
</gene>
<comment type="caution">
    <text evidence="1">The sequence shown here is derived from an EMBL/GenBank/DDBJ whole genome shotgun (WGS) entry which is preliminary data.</text>
</comment>
<name>A0ABQ9YFE6_9EUKA</name>
<dbReference type="EMBL" id="JARBJD010000010">
    <property type="protein sequence ID" value="KAK2962492.1"/>
    <property type="molecule type" value="Genomic_DNA"/>
</dbReference>
<sequence>METQNLLYDPNMFPSENRLCQYKVNYMDRMFHEHVTSVRTVLAYPNKGTLAREIKALLVHIQSLSNVFLTLGRDDTLRHILDSFTGVLATLLLGPAEFGGTLEPTAGGTAARIEAIYHSIVDCFLCFVVLCSISAQSNSSPAFERGTLTEKVGNHSIQIMCSPLIRTILLDSSDMKSLAYGLDFRAPSFLSALRQAPRTIPDLIARLTALKMEQDTLNTVVKLGNKCVSCYLKLQGPIMGL</sequence>
<accession>A0ABQ9YFE6</accession>
<proteinExistence type="predicted"/>
<dbReference type="Proteomes" id="UP001281761">
    <property type="component" value="Unassembled WGS sequence"/>
</dbReference>
<protein>
    <submittedName>
        <fullName evidence="1">Uncharacterized protein</fullName>
    </submittedName>
</protein>
<keyword evidence="2" id="KW-1185">Reference proteome</keyword>
<organism evidence="1 2">
    <name type="scientific">Blattamonas nauphoetae</name>
    <dbReference type="NCBI Taxonomy" id="2049346"/>
    <lineage>
        <taxon>Eukaryota</taxon>
        <taxon>Metamonada</taxon>
        <taxon>Preaxostyla</taxon>
        <taxon>Oxymonadida</taxon>
        <taxon>Blattamonas</taxon>
    </lineage>
</organism>